<dbReference type="PATRIC" id="fig|187420.15.peg.472"/>
<dbReference type="PANTHER" id="PTHR12302:SF3">
    <property type="entry name" value="SERINE_THREONINE-PROTEIN KINASE 31"/>
    <property type="match status" value="1"/>
</dbReference>
<evidence type="ECO:0000256" key="2">
    <source>
        <dbReference type="ARBA" id="ARBA00022759"/>
    </source>
</evidence>
<gene>
    <name evidence="6" type="ordered locus">MTH_494</name>
</gene>
<evidence type="ECO:0000256" key="4">
    <source>
        <dbReference type="SAM" id="MobiDB-lite"/>
    </source>
</evidence>
<feature type="region of interest" description="Disordered" evidence="4">
    <location>
        <begin position="34"/>
        <end position="63"/>
    </location>
</feature>
<evidence type="ECO:0000259" key="5">
    <source>
        <dbReference type="PROSITE" id="PS50830"/>
    </source>
</evidence>
<keyword evidence="2" id="KW-0255">Endonuclease</keyword>
<evidence type="ECO:0000313" key="6">
    <source>
        <dbReference type="EMBL" id="AAB85000.1"/>
    </source>
</evidence>
<dbReference type="Gene3D" id="2.40.50.90">
    <property type="match status" value="1"/>
</dbReference>
<feature type="compositionally biased region" description="Basic and acidic residues" evidence="4">
    <location>
        <begin position="52"/>
        <end position="63"/>
    </location>
</feature>
<dbReference type="HOGENOM" id="CLU_046484_5_3_2"/>
<feature type="compositionally biased region" description="Polar residues" evidence="4">
    <location>
        <begin position="34"/>
        <end position="51"/>
    </location>
</feature>
<dbReference type="EMBL" id="AE000666">
    <property type="protein sequence ID" value="AAB85000.1"/>
    <property type="molecule type" value="Genomic_DNA"/>
</dbReference>
<keyword evidence="7" id="KW-1185">Reference proteome</keyword>
<dbReference type="PROSITE" id="PS01284">
    <property type="entry name" value="TNASE_2"/>
    <property type="match status" value="1"/>
</dbReference>
<dbReference type="Pfam" id="PF00565">
    <property type="entry name" value="SNase"/>
    <property type="match status" value="1"/>
</dbReference>
<proteinExistence type="predicted"/>
<dbReference type="PROSITE" id="PS51257">
    <property type="entry name" value="PROKAR_LIPOPROTEIN"/>
    <property type="match status" value="1"/>
</dbReference>
<evidence type="ECO:0000313" key="7">
    <source>
        <dbReference type="Proteomes" id="UP000005223"/>
    </source>
</evidence>
<feature type="domain" description="TNase-like" evidence="5">
    <location>
        <begin position="66"/>
        <end position="173"/>
    </location>
</feature>
<evidence type="ECO:0000256" key="1">
    <source>
        <dbReference type="ARBA" id="ARBA00022722"/>
    </source>
</evidence>
<dbReference type="SUPFAM" id="SSF50199">
    <property type="entry name" value="Staphylococcal nuclease"/>
    <property type="match status" value="1"/>
</dbReference>
<reference evidence="6 7" key="1">
    <citation type="journal article" date="1997" name="J. Bacteriol.">
        <title>Complete genome sequence of Methanobacterium thermoautotrophicum deltaH: functional analysis and comparative genomics.</title>
        <authorList>
            <person name="Smith D.R."/>
            <person name="Doucette-Stamm L.A."/>
            <person name="Deloughery C."/>
            <person name="Lee H.-M."/>
            <person name="Dubois J."/>
            <person name="Aldredge T."/>
            <person name="Bashirzadeh R."/>
            <person name="Blakely D."/>
            <person name="Cook R."/>
            <person name="Gilbert K."/>
            <person name="Harrison D."/>
            <person name="Hoang L."/>
            <person name="Keagle P."/>
            <person name="Lumm W."/>
            <person name="Pothier B."/>
            <person name="Qiu D."/>
            <person name="Spadafora R."/>
            <person name="Vicare R."/>
            <person name="Wang Y."/>
            <person name="Wierzbowski J."/>
            <person name="Gibson R."/>
            <person name="Jiwani N."/>
            <person name="Caruso A."/>
            <person name="Bush D."/>
            <person name="Safer H."/>
            <person name="Patwell D."/>
            <person name="Prabhakar S."/>
            <person name="McDougall S."/>
            <person name="Shimer G."/>
            <person name="Goyal A."/>
            <person name="Pietrovski S."/>
            <person name="Church G.M."/>
            <person name="Daniels C.J."/>
            <person name="Mao J.-i."/>
            <person name="Rice P."/>
            <person name="Nolling J."/>
            <person name="Reeve J.N."/>
        </authorList>
    </citation>
    <scope>NUCLEOTIDE SEQUENCE [LARGE SCALE GENOMIC DNA]</scope>
    <source>
        <strain evidence="7">ATCC 29096 / DSM 1053 / JCM 10044 / NBRC 100330 / Delta H</strain>
    </source>
</reference>
<dbReference type="GO" id="GO:0016787">
    <property type="term" value="F:hydrolase activity"/>
    <property type="evidence" value="ECO:0007669"/>
    <property type="project" value="UniProtKB-KW"/>
</dbReference>
<dbReference type="EnsemblBacteria" id="AAB85000">
    <property type="protein sequence ID" value="AAB85000"/>
    <property type="gene ID" value="MTH_494"/>
</dbReference>
<sequence length="173" mass="19423">MRCAFMKKYILIVMLALMVAGCVSEDGNYTYNEGVQDSNVDNPVNDSWTSDSQDKVNDTAEKKSSYEASGSCYHVVDGDTIDVEGVGRIRLVGVNTPERGQPGYREAKDFVKSMCLGRTVQLDIDDAKRHDRYGRVLAVVYVDGVNLNRELLRRGYAEVMYIPPSEFNPYGWT</sequence>
<dbReference type="InterPro" id="IPR002071">
    <property type="entry name" value="Thermonucl_AS"/>
</dbReference>
<keyword evidence="3" id="KW-0378">Hydrolase</keyword>
<dbReference type="AlphaFoldDB" id="O26594"/>
<evidence type="ECO:0000256" key="3">
    <source>
        <dbReference type="ARBA" id="ARBA00022801"/>
    </source>
</evidence>
<dbReference type="SMART" id="SM00318">
    <property type="entry name" value="SNc"/>
    <property type="match status" value="1"/>
</dbReference>
<dbReference type="STRING" id="187420.MTH_494"/>
<dbReference type="InterPro" id="IPR016071">
    <property type="entry name" value="Staphylococal_nuclease_OB-fold"/>
</dbReference>
<dbReference type="PaxDb" id="187420-MTH_494"/>
<dbReference type="PIR" id="H69164">
    <property type="entry name" value="H69164"/>
</dbReference>
<organism evidence="6 7">
    <name type="scientific">Methanothermobacter thermautotrophicus (strain ATCC 29096 / DSM 1053 / JCM 10044 / NBRC 100330 / Delta H)</name>
    <name type="common">Methanobacterium thermoautotrophicum</name>
    <dbReference type="NCBI Taxonomy" id="187420"/>
    <lineage>
        <taxon>Archaea</taxon>
        <taxon>Methanobacteriati</taxon>
        <taxon>Methanobacteriota</taxon>
        <taxon>Methanomada group</taxon>
        <taxon>Methanobacteria</taxon>
        <taxon>Methanobacteriales</taxon>
        <taxon>Methanobacteriaceae</taxon>
        <taxon>Methanothermobacter</taxon>
    </lineage>
</organism>
<accession>O26594</accession>
<dbReference type="KEGG" id="mth:MTH_494"/>
<dbReference type="GO" id="GO:0004519">
    <property type="term" value="F:endonuclease activity"/>
    <property type="evidence" value="ECO:0007669"/>
    <property type="project" value="UniProtKB-KW"/>
</dbReference>
<dbReference type="PANTHER" id="PTHR12302">
    <property type="entry name" value="EBNA2 BINDING PROTEIN P100"/>
    <property type="match status" value="1"/>
</dbReference>
<dbReference type="PROSITE" id="PS50830">
    <property type="entry name" value="TNASE_3"/>
    <property type="match status" value="1"/>
</dbReference>
<dbReference type="Proteomes" id="UP000005223">
    <property type="component" value="Chromosome"/>
</dbReference>
<protein>
    <submittedName>
        <fullName evidence="6">Thermonuclease</fullName>
    </submittedName>
</protein>
<keyword evidence="1" id="KW-0540">Nuclease</keyword>
<dbReference type="InParanoid" id="O26594"/>
<dbReference type="InterPro" id="IPR035437">
    <property type="entry name" value="SNase_OB-fold_sf"/>
</dbReference>
<dbReference type="GO" id="GO:0003676">
    <property type="term" value="F:nucleic acid binding"/>
    <property type="evidence" value="ECO:0007669"/>
    <property type="project" value="InterPro"/>
</dbReference>
<name>O26594_METTH</name>